<dbReference type="Gene3D" id="3.30.160.60">
    <property type="entry name" value="Classic Zinc Finger"/>
    <property type="match status" value="1"/>
</dbReference>
<dbReference type="GO" id="GO:0004540">
    <property type="term" value="F:RNA nuclease activity"/>
    <property type="evidence" value="ECO:0007669"/>
    <property type="project" value="InterPro"/>
</dbReference>
<dbReference type="GO" id="GO:0008270">
    <property type="term" value="F:zinc ion binding"/>
    <property type="evidence" value="ECO:0007669"/>
    <property type="project" value="UniProtKB-KW"/>
</dbReference>
<gene>
    <name evidence="4" type="ORF">LSALG_LOCUS29929</name>
</gene>
<dbReference type="PANTHER" id="PTHR35744:SF4">
    <property type="entry name" value="OS04G0464600 PROTEIN"/>
    <property type="match status" value="1"/>
</dbReference>
<proteinExistence type="predicted"/>
<feature type="domain" description="C2H2-type" evidence="3">
    <location>
        <begin position="234"/>
        <end position="262"/>
    </location>
</feature>
<keyword evidence="1" id="KW-0862">Zinc</keyword>
<reference evidence="4" key="1">
    <citation type="submission" date="2023-04" db="EMBL/GenBank/DDBJ databases">
        <authorList>
            <person name="Vijverberg K."/>
            <person name="Xiong W."/>
            <person name="Schranz E."/>
        </authorList>
    </citation>
    <scope>NUCLEOTIDE SEQUENCE</scope>
</reference>
<feature type="region of interest" description="Disordered" evidence="2">
    <location>
        <begin position="34"/>
        <end position="56"/>
    </location>
</feature>
<dbReference type="Gene3D" id="3.40.50.1010">
    <property type="entry name" value="5'-nuclease"/>
    <property type="match status" value="1"/>
</dbReference>
<evidence type="ECO:0000256" key="2">
    <source>
        <dbReference type="SAM" id="MobiDB-lite"/>
    </source>
</evidence>
<dbReference type="PROSITE" id="PS50157">
    <property type="entry name" value="ZINC_FINGER_C2H2_2"/>
    <property type="match status" value="1"/>
</dbReference>
<dbReference type="PROSITE" id="PS00028">
    <property type="entry name" value="ZINC_FINGER_C2H2_1"/>
    <property type="match status" value="1"/>
</dbReference>
<evidence type="ECO:0000259" key="3">
    <source>
        <dbReference type="PROSITE" id="PS50157"/>
    </source>
</evidence>
<keyword evidence="5" id="KW-1185">Reference proteome</keyword>
<dbReference type="SMART" id="SM00355">
    <property type="entry name" value="ZnF_C2H2"/>
    <property type="match status" value="1"/>
</dbReference>
<protein>
    <recommendedName>
        <fullName evidence="3">C2H2-type domain-containing protein</fullName>
    </recommendedName>
</protein>
<dbReference type="Pfam" id="PF01936">
    <property type="entry name" value="NYN"/>
    <property type="match status" value="1"/>
</dbReference>
<dbReference type="InterPro" id="IPR013087">
    <property type="entry name" value="Znf_C2H2_type"/>
</dbReference>
<organism evidence="4 5">
    <name type="scientific">Lactuca saligna</name>
    <name type="common">Willowleaf lettuce</name>
    <dbReference type="NCBI Taxonomy" id="75948"/>
    <lineage>
        <taxon>Eukaryota</taxon>
        <taxon>Viridiplantae</taxon>
        <taxon>Streptophyta</taxon>
        <taxon>Embryophyta</taxon>
        <taxon>Tracheophyta</taxon>
        <taxon>Spermatophyta</taxon>
        <taxon>Magnoliopsida</taxon>
        <taxon>eudicotyledons</taxon>
        <taxon>Gunneridae</taxon>
        <taxon>Pentapetalae</taxon>
        <taxon>asterids</taxon>
        <taxon>campanulids</taxon>
        <taxon>Asterales</taxon>
        <taxon>Asteraceae</taxon>
        <taxon>Cichorioideae</taxon>
        <taxon>Cichorieae</taxon>
        <taxon>Lactucinae</taxon>
        <taxon>Lactuca</taxon>
    </lineage>
</organism>
<dbReference type="AlphaFoldDB" id="A0AA35ZFI8"/>
<name>A0AA35ZFI8_LACSI</name>
<accession>A0AA35ZFI8</accession>
<keyword evidence="1" id="KW-0479">Metal-binding</keyword>
<dbReference type="SUPFAM" id="SSF57667">
    <property type="entry name" value="beta-beta-alpha zinc fingers"/>
    <property type="match status" value="1"/>
</dbReference>
<dbReference type="PANTHER" id="PTHR35744">
    <property type="entry name" value="C2H2-TYPE DOMAIN-CONTAINING PROTEIN"/>
    <property type="match status" value="1"/>
</dbReference>
<evidence type="ECO:0000256" key="1">
    <source>
        <dbReference type="PROSITE-ProRule" id="PRU00042"/>
    </source>
</evidence>
<dbReference type="InterPro" id="IPR021139">
    <property type="entry name" value="NYN"/>
</dbReference>
<evidence type="ECO:0000313" key="4">
    <source>
        <dbReference type="EMBL" id="CAI9290752.1"/>
    </source>
</evidence>
<evidence type="ECO:0000313" key="5">
    <source>
        <dbReference type="Proteomes" id="UP001177003"/>
    </source>
</evidence>
<sequence>MNDVWWSVVKDRLVNEEKLRVGGDGGGCRRIVVENGDDGRDNSDQKGGVGGEVSSRSEERKMVSAVMVADNGSCWWLQSVVMVASIRGGIFLSDYKYRLKMVVSPRFCTRITPTDSSMLRTITTVFLTIRHYHFNTDQTHKFPNPFPSTQGNGRNIVAVFWDLDNKPPKSVSPFDAAIRLKKAAESLGIVRYKIAYANQRSFDYIPPKVKLHRKDRKTLNQLENKGITKPIDPYICRVCGRKFYTNEKLINHFKQIHEREHAKRVSQIESSKGSQRVKLVGKYSMKMEKYSNAARDILTPKVGYGLGDELKRAGYWVRTVSNKPQSADVALRDHMVDMMDRRMMECLVLVSDDSDFVEVLEEARLRCLKTVVVGDCKGGVLKRVSDACFSWEEIIMGKAKKEGASVVGKWKDGDILKRLEWRYNHERERKLYDSDGSDLVGGEDDGGKVDESRAWWKLESDSDVASL</sequence>
<dbReference type="CDD" id="cd18725">
    <property type="entry name" value="PIN_LabA-like"/>
    <property type="match status" value="1"/>
</dbReference>
<dbReference type="InterPro" id="IPR036236">
    <property type="entry name" value="Znf_C2H2_sf"/>
</dbReference>
<dbReference type="Proteomes" id="UP001177003">
    <property type="component" value="Chromosome 6"/>
</dbReference>
<keyword evidence="1" id="KW-0863">Zinc-finger</keyword>
<dbReference type="EMBL" id="OX465082">
    <property type="protein sequence ID" value="CAI9290752.1"/>
    <property type="molecule type" value="Genomic_DNA"/>
</dbReference>